<feature type="region of interest" description="Disordered" evidence="4">
    <location>
        <begin position="1"/>
        <end position="20"/>
    </location>
</feature>
<dbReference type="VEuPathDB" id="TriTrypDB:TM35_000012800"/>
<dbReference type="GO" id="GO:0010629">
    <property type="term" value="P:negative regulation of gene expression"/>
    <property type="evidence" value="ECO:0007669"/>
    <property type="project" value="UniProtKB-ARBA"/>
</dbReference>
<keyword evidence="2 3" id="KW-0694">RNA-binding</keyword>
<evidence type="ECO:0000313" key="7">
    <source>
        <dbReference type="Proteomes" id="UP000192257"/>
    </source>
</evidence>
<dbReference type="SMART" id="SM00360">
    <property type="entry name" value="RRM"/>
    <property type="match status" value="1"/>
</dbReference>
<evidence type="ECO:0000313" key="6">
    <source>
        <dbReference type="EMBL" id="ORC93403.1"/>
    </source>
</evidence>
<dbReference type="Gene3D" id="3.30.70.330">
    <property type="match status" value="1"/>
</dbReference>
<feature type="compositionally biased region" description="Low complexity" evidence="4">
    <location>
        <begin position="55"/>
        <end position="70"/>
    </location>
</feature>
<proteinExistence type="predicted"/>
<dbReference type="GO" id="GO:0009967">
    <property type="term" value="P:positive regulation of signal transduction"/>
    <property type="evidence" value="ECO:0007669"/>
    <property type="project" value="UniProtKB-ARBA"/>
</dbReference>
<dbReference type="EMBL" id="NBCO01000001">
    <property type="protein sequence ID" value="ORC93403.1"/>
    <property type="molecule type" value="Genomic_DNA"/>
</dbReference>
<dbReference type="GO" id="GO:0005634">
    <property type="term" value="C:nucleus"/>
    <property type="evidence" value="ECO:0007669"/>
    <property type="project" value="TreeGrafter"/>
</dbReference>
<dbReference type="RefSeq" id="XP_028887469.1">
    <property type="nucleotide sequence ID" value="XM_029020961.1"/>
</dbReference>
<dbReference type="GO" id="GO:0003729">
    <property type="term" value="F:mRNA binding"/>
    <property type="evidence" value="ECO:0007669"/>
    <property type="project" value="TreeGrafter"/>
</dbReference>
<dbReference type="GeneID" id="39980741"/>
<keyword evidence="1" id="KW-0677">Repeat</keyword>
<dbReference type="SUPFAM" id="SSF54928">
    <property type="entry name" value="RNA-binding domain, RBD"/>
    <property type="match status" value="1"/>
</dbReference>
<evidence type="ECO:0000256" key="2">
    <source>
        <dbReference type="ARBA" id="ARBA00022884"/>
    </source>
</evidence>
<name>A0A1X0P9U2_9TRYP</name>
<dbReference type="Proteomes" id="UP000192257">
    <property type="component" value="Unassembled WGS sequence"/>
</dbReference>
<dbReference type="PANTHER" id="PTHR48025">
    <property type="entry name" value="OS02G0815200 PROTEIN"/>
    <property type="match status" value="1"/>
</dbReference>
<dbReference type="GO" id="GO:0005737">
    <property type="term" value="C:cytoplasm"/>
    <property type="evidence" value="ECO:0007669"/>
    <property type="project" value="UniProtKB-ARBA"/>
</dbReference>
<dbReference type="InterPro" id="IPR035979">
    <property type="entry name" value="RBD_domain_sf"/>
</dbReference>
<feature type="domain" description="RRM" evidence="5">
    <location>
        <begin position="125"/>
        <end position="203"/>
    </location>
</feature>
<dbReference type="InterPro" id="IPR050502">
    <property type="entry name" value="Euk_RNA-bind_prot"/>
</dbReference>
<gene>
    <name evidence="6" type="ORF">TM35_000012800</name>
</gene>
<evidence type="ECO:0000256" key="3">
    <source>
        <dbReference type="PROSITE-ProRule" id="PRU00176"/>
    </source>
</evidence>
<dbReference type="InterPro" id="IPR012677">
    <property type="entry name" value="Nucleotide-bd_a/b_plait_sf"/>
</dbReference>
<keyword evidence="7" id="KW-1185">Reference proteome</keyword>
<dbReference type="OrthoDB" id="439808at2759"/>
<evidence type="ECO:0000256" key="4">
    <source>
        <dbReference type="SAM" id="MobiDB-lite"/>
    </source>
</evidence>
<dbReference type="PANTHER" id="PTHR48025:SF1">
    <property type="entry name" value="RRM DOMAIN-CONTAINING PROTEIN"/>
    <property type="match status" value="1"/>
</dbReference>
<evidence type="ECO:0000256" key="1">
    <source>
        <dbReference type="ARBA" id="ARBA00022737"/>
    </source>
</evidence>
<reference evidence="6 7" key="1">
    <citation type="submission" date="2017-03" db="EMBL/GenBank/DDBJ databases">
        <title>An alternative strategy for trypanosome survival in the mammalian bloodstream revealed through genome and transcriptome analysis of the ubiquitous bovine parasite Trypanosoma (Megatrypanum) theileri.</title>
        <authorList>
            <person name="Kelly S."/>
            <person name="Ivens A."/>
            <person name="Mott A."/>
            <person name="O'Neill E."/>
            <person name="Emms D."/>
            <person name="Macleod O."/>
            <person name="Voorheis P."/>
            <person name="Matthews J."/>
            <person name="Matthews K."/>
            <person name="Carrington M."/>
        </authorList>
    </citation>
    <scope>NUCLEOTIDE SEQUENCE [LARGE SCALE GENOMIC DNA]</scope>
    <source>
        <strain evidence="6">Edinburgh</strain>
    </source>
</reference>
<accession>A0A1X0P9U2</accession>
<dbReference type="AlphaFoldDB" id="A0A1X0P9U2"/>
<evidence type="ECO:0000259" key="5">
    <source>
        <dbReference type="PROSITE" id="PS50102"/>
    </source>
</evidence>
<dbReference type="PROSITE" id="PS50102">
    <property type="entry name" value="RRM"/>
    <property type="match status" value="1"/>
</dbReference>
<dbReference type="Pfam" id="PF00076">
    <property type="entry name" value="RRM_1"/>
    <property type="match status" value="1"/>
</dbReference>
<comment type="caution">
    <text evidence="6">The sequence shown here is derived from an EMBL/GenBank/DDBJ whole genome shotgun (WGS) entry which is preliminary data.</text>
</comment>
<dbReference type="InterPro" id="IPR000504">
    <property type="entry name" value="RRM_dom"/>
</dbReference>
<sequence length="221" mass="25247">MYYSNGSQTTPHVGSFQGNQPYAVMPRHIQHHRQQFVDHTQQQPQPSSQPPPQPSIQQQQQQQRQVMQPQYTPNPQFMQMPMTSVNQNFVNNYPGVPGGYQSFGYSAPQRQQTVPIPSNDDRYRKQLIVNYLAPDVASAELHELFSRFGPLDGARIIYDRQTNLPKGYGFVYFAHPENAKEAVERMNGFEFHGKRLKVGYSTNPLNIVSSVHTQYTHGAIV</sequence>
<feature type="region of interest" description="Disordered" evidence="4">
    <location>
        <begin position="34"/>
        <end position="77"/>
    </location>
</feature>
<dbReference type="FunFam" id="3.30.70.330:FF:000383">
    <property type="entry name" value="Sex lethal, isoform D"/>
    <property type="match status" value="1"/>
</dbReference>
<dbReference type="STRING" id="67003.A0A1X0P9U2"/>
<protein>
    <submittedName>
        <fullName evidence="6">Putative RNA-binding protein 6</fullName>
    </submittedName>
</protein>
<organism evidence="6 7">
    <name type="scientific">Trypanosoma theileri</name>
    <dbReference type="NCBI Taxonomy" id="67003"/>
    <lineage>
        <taxon>Eukaryota</taxon>
        <taxon>Discoba</taxon>
        <taxon>Euglenozoa</taxon>
        <taxon>Kinetoplastea</taxon>
        <taxon>Metakinetoplastina</taxon>
        <taxon>Trypanosomatida</taxon>
        <taxon>Trypanosomatidae</taxon>
        <taxon>Trypanosoma</taxon>
    </lineage>
</organism>